<organism evidence="21 22">
    <name type="scientific">Coptis chinensis</name>
    <dbReference type="NCBI Taxonomy" id="261450"/>
    <lineage>
        <taxon>Eukaryota</taxon>
        <taxon>Viridiplantae</taxon>
        <taxon>Streptophyta</taxon>
        <taxon>Embryophyta</taxon>
        <taxon>Tracheophyta</taxon>
        <taxon>Spermatophyta</taxon>
        <taxon>Magnoliopsida</taxon>
        <taxon>Ranunculales</taxon>
        <taxon>Ranunculaceae</taxon>
        <taxon>Coptidoideae</taxon>
        <taxon>Coptis</taxon>
    </lineage>
</organism>
<dbReference type="InterPro" id="IPR000719">
    <property type="entry name" value="Prot_kinase_dom"/>
</dbReference>
<feature type="binding site" evidence="18">
    <location>
        <position position="419"/>
    </location>
    <ligand>
        <name>ATP</name>
        <dbReference type="ChEBI" id="CHEBI:30616"/>
    </ligand>
</feature>
<comment type="caution">
    <text evidence="21">The sequence shown here is derived from an EMBL/GenBank/DDBJ whole genome shotgun (WGS) entry which is preliminary data.</text>
</comment>
<evidence type="ECO:0000256" key="12">
    <source>
        <dbReference type="ARBA" id="ARBA00023136"/>
    </source>
</evidence>
<evidence type="ECO:0000256" key="8">
    <source>
        <dbReference type="ARBA" id="ARBA00022741"/>
    </source>
</evidence>
<dbReference type="EMBL" id="JADFTS010000001">
    <property type="protein sequence ID" value="KAF9626755.1"/>
    <property type="molecule type" value="Genomic_DNA"/>
</dbReference>
<dbReference type="Pfam" id="PF01453">
    <property type="entry name" value="B_lectin"/>
    <property type="match status" value="1"/>
</dbReference>
<protein>
    <recommendedName>
        <fullName evidence="2">non-specific serine/threonine protein kinase</fullName>
        <ecNumber evidence="2">2.7.11.1</ecNumber>
    </recommendedName>
</protein>
<evidence type="ECO:0000256" key="4">
    <source>
        <dbReference type="ARBA" id="ARBA00022536"/>
    </source>
</evidence>
<keyword evidence="10 18" id="KW-0067">ATP-binding</keyword>
<evidence type="ECO:0000259" key="20">
    <source>
        <dbReference type="PROSITE" id="PS50011"/>
    </source>
</evidence>
<dbReference type="InterPro" id="IPR001480">
    <property type="entry name" value="Bulb-type_lectin_dom"/>
</dbReference>
<dbReference type="SUPFAM" id="SSF56112">
    <property type="entry name" value="Protein kinase-like (PK-like)"/>
    <property type="match status" value="1"/>
</dbReference>
<keyword evidence="22" id="KW-1185">Reference proteome</keyword>
<sequence>LVANAALLDTGNLVLTTAESTILWESFDNPTDTLLPNQKLAIGNKLSSRRTEEDFTAGRFEFILRDDENLLLRPIARPTEGYYDEYWSSNTHDNFSHLVFNQSGYIHQTLKNGSLYTLSSEVPLSTRDYYRRATLDFDGVLRQYTYPKTFQRNQSWPTSWSLPQDICAVVSGRYAQSSGVCGYNSYCKLNQDQRPVCECPPGYSYLDPQNPFEGCQPSFAPQSCMTNILAVAEGFEMQVIPSTDFTGDEYELFKSVDEDWCGATCLNNCFCATVRFSQGNCWLKKYPLSRGYMNPGSEGKTLIKVGKSSMEVMEQAPSPVFGGKNENKNHLILPGSIVLSCSGFLNILFLLLAIYGSSHKKRTKIPRDTRTFGTKLQSFTFKELEDATDGFKEALGKGASSTVYKGDLKSGSGSLVAVKRLDKVVLENDKEFKAEMSAIGKSHHKNLVRLLGFCEEDAHQLLVYEFMKNGSLESSLFKSLRLDWRISDFGLAKFLKSNQTRTTTGIRGTRGYVAPEWFKNMPITAKVDVYSFGESIFTALHEKSDPDGGRSY</sequence>
<evidence type="ECO:0000256" key="16">
    <source>
        <dbReference type="ARBA" id="ARBA00047899"/>
    </source>
</evidence>
<dbReference type="PROSITE" id="PS50011">
    <property type="entry name" value="PROTEIN_KINASE_DOM"/>
    <property type="match status" value="1"/>
</dbReference>
<dbReference type="OrthoDB" id="1930390at2759"/>
<feature type="transmembrane region" description="Helical" evidence="19">
    <location>
        <begin position="331"/>
        <end position="355"/>
    </location>
</feature>
<dbReference type="Proteomes" id="UP000631114">
    <property type="component" value="Unassembled WGS sequence"/>
</dbReference>
<evidence type="ECO:0000256" key="7">
    <source>
        <dbReference type="ARBA" id="ARBA00022729"/>
    </source>
</evidence>
<evidence type="ECO:0000256" key="2">
    <source>
        <dbReference type="ARBA" id="ARBA00012513"/>
    </source>
</evidence>
<evidence type="ECO:0000256" key="9">
    <source>
        <dbReference type="ARBA" id="ARBA00022777"/>
    </source>
</evidence>
<dbReference type="FunFam" id="2.90.10.30:FF:000001">
    <property type="entry name" value="Serine/threonine-protein kinase"/>
    <property type="match status" value="1"/>
</dbReference>
<gene>
    <name evidence="21" type="ORF">IFM89_038973</name>
</gene>
<reference evidence="21 22" key="1">
    <citation type="submission" date="2020-10" db="EMBL/GenBank/DDBJ databases">
        <title>The Coptis chinensis genome and diversification of protoberbering-type alkaloids.</title>
        <authorList>
            <person name="Wang B."/>
            <person name="Shu S."/>
            <person name="Song C."/>
            <person name="Liu Y."/>
        </authorList>
    </citation>
    <scope>NUCLEOTIDE SEQUENCE [LARGE SCALE GENOMIC DNA]</scope>
    <source>
        <strain evidence="21">HL-2020</strain>
        <tissue evidence="21">Leaf</tissue>
    </source>
</reference>
<dbReference type="EC" id="2.7.11.1" evidence="2"/>
<keyword evidence="12 19" id="KW-0472">Membrane</keyword>
<evidence type="ECO:0000256" key="3">
    <source>
        <dbReference type="ARBA" id="ARBA00022527"/>
    </source>
</evidence>
<evidence type="ECO:0000256" key="17">
    <source>
        <dbReference type="ARBA" id="ARBA00048679"/>
    </source>
</evidence>
<keyword evidence="4" id="KW-0245">EGF-like domain</keyword>
<evidence type="ECO:0000256" key="14">
    <source>
        <dbReference type="ARBA" id="ARBA00023170"/>
    </source>
</evidence>
<proteinExistence type="predicted"/>
<keyword evidence="3" id="KW-0723">Serine/threonine-protein kinase</keyword>
<evidence type="ECO:0000313" key="21">
    <source>
        <dbReference type="EMBL" id="KAF9626755.1"/>
    </source>
</evidence>
<dbReference type="InterPro" id="IPR001245">
    <property type="entry name" value="Ser-Thr/Tyr_kinase_cat_dom"/>
</dbReference>
<dbReference type="PROSITE" id="PS00107">
    <property type="entry name" value="PROTEIN_KINASE_ATP"/>
    <property type="match status" value="1"/>
</dbReference>
<dbReference type="PANTHER" id="PTHR47976">
    <property type="entry name" value="G-TYPE LECTIN S-RECEPTOR-LIKE SERINE/THREONINE-PROTEIN KINASE SD2-5"/>
    <property type="match status" value="1"/>
</dbReference>
<keyword evidence="5" id="KW-0808">Transferase</keyword>
<evidence type="ECO:0000256" key="11">
    <source>
        <dbReference type="ARBA" id="ARBA00022989"/>
    </source>
</evidence>
<keyword evidence="15" id="KW-0325">Glycoprotein</keyword>
<keyword evidence="13" id="KW-1015">Disulfide bond</keyword>
<feature type="non-terminal residue" evidence="21">
    <location>
        <position position="1"/>
    </location>
</feature>
<keyword evidence="14" id="KW-0675">Receptor</keyword>
<evidence type="ECO:0000256" key="1">
    <source>
        <dbReference type="ARBA" id="ARBA00004479"/>
    </source>
</evidence>
<dbReference type="Pfam" id="PF07714">
    <property type="entry name" value="PK_Tyr_Ser-Thr"/>
    <property type="match status" value="1"/>
</dbReference>
<keyword evidence="9" id="KW-0418">Kinase</keyword>
<dbReference type="AlphaFoldDB" id="A0A835MBR2"/>
<comment type="catalytic activity">
    <reaction evidence="17">
        <text>L-seryl-[protein] + ATP = O-phospho-L-seryl-[protein] + ADP + H(+)</text>
        <dbReference type="Rhea" id="RHEA:17989"/>
        <dbReference type="Rhea" id="RHEA-COMP:9863"/>
        <dbReference type="Rhea" id="RHEA-COMP:11604"/>
        <dbReference type="ChEBI" id="CHEBI:15378"/>
        <dbReference type="ChEBI" id="CHEBI:29999"/>
        <dbReference type="ChEBI" id="CHEBI:30616"/>
        <dbReference type="ChEBI" id="CHEBI:83421"/>
        <dbReference type="ChEBI" id="CHEBI:456216"/>
        <dbReference type="EC" id="2.7.11.1"/>
    </reaction>
</comment>
<dbReference type="Gene3D" id="2.90.10.30">
    <property type="match status" value="1"/>
</dbReference>
<dbReference type="GO" id="GO:0016020">
    <property type="term" value="C:membrane"/>
    <property type="evidence" value="ECO:0007669"/>
    <property type="project" value="UniProtKB-SubCell"/>
</dbReference>
<dbReference type="PANTHER" id="PTHR47976:SF108">
    <property type="entry name" value="G-TYPE LECTIN S-RECEPTOR-LIKE SERINE_THREONINE-PROTEIN KINASE LECRK1"/>
    <property type="match status" value="1"/>
</dbReference>
<keyword evidence="8 18" id="KW-0547">Nucleotide-binding</keyword>
<evidence type="ECO:0000256" key="15">
    <source>
        <dbReference type="ARBA" id="ARBA00023180"/>
    </source>
</evidence>
<accession>A0A835MBR2</accession>
<dbReference type="Pfam" id="PF00069">
    <property type="entry name" value="Pkinase"/>
    <property type="match status" value="1"/>
</dbReference>
<dbReference type="Gene3D" id="3.30.200.20">
    <property type="entry name" value="Phosphorylase Kinase, domain 1"/>
    <property type="match status" value="1"/>
</dbReference>
<feature type="domain" description="Protein kinase" evidence="20">
    <location>
        <begin position="389"/>
        <end position="552"/>
    </location>
</feature>
<evidence type="ECO:0000256" key="13">
    <source>
        <dbReference type="ARBA" id="ARBA00023157"/>
    </source>
</evidence>
<evidence type="ECO:0000313" key="22">
    <source>
        <dbReference type="Proteomes" id="UP000631114"/>
    </source>
</evidence>
<comment type="catalytic activity">
    <reaction evidence="16">
        <text>L-threonyl-[protein] + ATP = O-phospho-L-threonyl-[protein] + ADP + H(+)</text>
        <dbReference type="Rhea" id="RHEA:46608"/>
        <dbReference type="Rhea" id="RHEA-COMP:11060"/>
        <dbReference type="Rhea" id="RHEA-COMP:11605"/>
        <dbReference type="ChEBI" id="CHEBI:15378"/>
        <dbReference type="ChEBI" id="CHEBI:30013"/>
        <dbReference type="ChEBI" id="CHEBI:30616"/>
        <dbReference type="ChEBI" id="CHEBI:61977"/>
        <dbReference type="ChEBI" id="CHEBI:456216"/>
        <dbReference type="EC" id="2.7.11.1"/>
    </reaction>
</comment>
<dbReference type="FunFam" id="3.30.200.20:FF:000059">
    <property type="entry name" value="S-receptor-like serine/threonine-protein kinase"/>
    <property type="match status" value="1"/>
</dbReference>
<evidence type="ECO:0000256" key="18">
    <source>
        <dbReference type="PROSITE-ProRule" id="PRU10141"/>
    </source>
</evidence>
<keyword evidence="7" id="KW-0732">Signal</keyword>
<keyword evidence="6 19" id="KW-0812">Transmembrane</keyword>
<dbReference type="Gene3D" id="1.10.510.10">
    <property type="entry name" value="Transferase(Phosphotransferase) domain 1"/>
    <property type="match status" value="1"/>
</dbReference>
<dbReference type="GO" id="GO:0005524">
    <property type="term" value="F:ATP binding"/>
    <property type="evidence" value="ECO:0007669"/>
    <property type="project" value="UniProtKB-UniRule"/>
</dbReference>
<dbReference type="InterPro" id="IPR051343">
    <property type="entry name" value="G-type_lectin_kinases/EP1-like"/>
</dbReference>
<dbReference type="InterPro" id="IPR011009">
    <property type="entry name" value="Kinase-like_dom_sf"/>
</dbReference>
<dbReference type="InterPro" id="IPR017441">
    <property type="entry name" value="Protein_kinase_ATP_BS"/>
</dbReference>
<dbReference type="SUPFAM" id="SSF51110">
    <property type="entry name" value="alpha-D-mannose-specific plant lectins"/>
    <property type="match status" value="1"/>
</dbReference>
<evidence type="ECO:0000256" key="5">
    <source>
        <dbReference type="ARBA" id="ARBA00022679"/>
    </source>
</evidence>
<dbReference type="GO" id="GO:0004674">
    <property type="term" value="F:protein serine/threonine kinase activity"/>
    <property type="evidence" value="ECO:0007669"/>
    <property type="project" value="UniProtKB-KW"/>
</dbReference>
<comment type="subcellular location">
    <subcellularLocation>
        <location evidence="1">Membrane</location>
        <topology evidence="1">Single-pass type I membrane protein</topology>
    </subcellularLocation>
</comment>
<name>A0A835MBR2_9MAGN</name>
<dbReference type="InterPro" id="IPR036426">
    <property type="entry name" value="Bulb-type_lectin_dom_sf"/>
</dbReference>
<keyword evidence="11 19" id="KW-1133">Transmembrane helix</keyword>
<evidence type="ECO:0000256" key="10">
    <source>
        <dbReference type="ARBA" id="ARBA00022840"/>
    </source>
</evidence>
<evidence type="ECO:0000256" key="19">
    <source>
        <dbReference type="SAM" id="Phobius"/>
    </source>
</evidence>
<evidence type="ECO:0000256" key="6">
    <source>
        <dbReference type="ARBA" id="ARBA00022692"/>
    </source>
</evidence>